<dbReference type="PIRSF" id="PIRSF006293">
    <property type="entry name" value="ExsB"/>
    <property type="match status" value="1"/>
</dbReference>
<reference evidence="11 12" key="1">
    <citation type="submission" date="2016-10" db="EMBL/GenBank/DDBJ databases">
        <title>Genome sequence of Streptomyces sp. MUSC 93.</title>
        <authorList>
            <person name="Lee L.-H."/>
            <person name="Ser H.-L."/>
            <person name="Law J.W.-F."/>
        </authorList>
    </citation>
    <scope>NUCLEOTIDE SEQUENCE [LARGE SCALE GENOMIC DNA]</scope>
    <source>
        <strain evidence="11 12">MUSC 93</strain>
    </source>
</reference>
<evidence type="ECO:0000256" key="8">
    <source>
        <dbReference type="ARBA" id="ARBA00039149"/>
    </source>
</evidence>
<dbReference type="Gene3D" id="3.40.50.620">
    <property type="entry name" value="HUPs"/>
    <property type="match status" value="1"/>
</dbReference>
<keyword evidence="6 10" id="KW-0067">ATP-binding</keyword>
<dbReference type="CDD" id="cd01995">
    <property type="entry name" value="QueC-like"/>
    <property type="match status" value="1"/>
</dbReference>
<dbReference type="HAMAP" id="MF_01633">
    <property type="entry name" value="QueC"/>
    <property type="match status" value="1"/>
</dbReference>
<feature type="binding site" evidence="10">
    <location>
        <position position="194"/>
    </location>
    <ligand>
        <name>Zn(2+)</name>
        <dbReference type="ChEBI" id="CHEBI:29105"/>
    </ligand>
</feature>
<evidence type="ECO:0000256" key="7">
    <source>
        <dbReference type="ARBA" id="ARBA00037993"/>
    </source>
</evidence>
<evidence type="ECO:0000256" key="1">
    <source>
        <dbReference type="ARBA" id="ARBA00005061"/>
    </source>
</evidence>
<keyword evidence="5 10" id="KW-0862">Zinc</keyword>
<dbReference type="RefSeq" id="WP_071368991.1">
    <property type="nucleotide sequence ID" value="NZ_MLYP01000076.1"/>
</dbReference>
<evidence type="ECO:0000256" key="2">
    <source>
        <dbReference type="ARBA" id="ARBA00022598"/>
    </source>
</evidence>
<dbReference type="PANTHER" id="PTHR42914:SF1">
    <property type="entry name" value="7-CYANO-7-DEAZAGUANINE SYNTHASE"/>
    <property type="match status" value="1"/>
</dbReference>
<evidence type="ECO:0000256" key="10">
    <source>
        <dbReference type="HAMAP-Rule" id="MF_01633"/>
    </source>
</evidence>
<dbReference type="InterPro" id="IPR014729">
    <property type="entry name" value="Rossmann-like_a/b/a_fold"/>
</dbReference>
<comment type="function">
    <text evidence="10">Catalyzes the ATP-dependent conversion of 7-carboxy-7-deazaguanine (CDG) to 7-cyano-7-deazaguanine (preQ(0)).</text>
</comment>
<keyword evidence="12" id="KW-1185">Reference proteome</keyword>
<feature type="binding site" evidence="10">
    <location>
        <begin position="13"/>
        <end position="23"/>
    </location>
    <ligand>
        <name>ATP</name>
        <dbReference type="ChEBI" id="CHEBI:30616"/>
    </ligand>
</feature>
<dbReference type="UniPathway" id="UPA00391"/>
<comment type="catalytic activity">
    <reaction evidence="9 10">
        <text>7-carboxy-7-carbaguanine + NH4(+) + 2 ATP = 7-cyano-7-carbaguanine + 2 AMP + 2 diphosphate + 2 H(+)</text>
        <dbReference type="Rhea" id="RHEA:27982"/>
        <dbReference type="ChEBI" id="CHEBI:15378"/>
        <dbReference type="ChEBI" id="CHEBI:28938"/>
        <dbReference type="ChEBI" id="CHEBI:30616"/>
        <dbReference type="ChEBI" id="CHEBI:33019"/>
        <dbReference type="ChEBI" id="CHEBI:45075"/>
        <dbReference type="ChEBI" id="CHEBI:61036"/>
        <dbReference type="ChEBI" id="CHEBI:456215"/>
        <dbReference type="EC" id="6.3.4.20"/>
    </reaction>
</comment>
<evidence type="ECO:0000256" key="5">
    <source>
        <dbReference type="ARBA" id="ARBA00022833"/>
    </source>
</evidence>
<feature type="binding site" evidence="10">
    <location>
        <position position="202"/>
    </location>
    <ligand>
        <name>Zn(2+)</name>
        <dbReference type="ChEBI" id="CHEBI:29105"/>
    </ligand>
</feature>
<evidence type="ECO:0000313" key="11">
    <source>
        <dbReference type="EMBL" id="OIJ86422.1"/>
    </source>
</evidence>
<dbReference type="GO" id="GO:0008270">
    <property type="term" value="F:zinc ion binding"/>
    <property type="evidence" value="ECO:0007669"/>
    <property type="project" value="UniProtKB-UniRule"/>
</dbReference>
<dbReference type="GO" id="GO:0016879">
    <property type="term" value="F:ligase activity, forming carbon-nitrogen bonds"/>
    <property type="evidence" value="ECO:0007669"/>
    <property type="project" value="UniProtKB-UniRule"/>
</dbReference>
<feature type="binding site" evidence="10">
    <location>
        <position position="208"/>
    </location>
    <ligand>
        <name>Zn(2+)</name>
        <dbReference type="ChEBI" id="CHEBI:29105"/>
    </ligand>
</feature>
<evidence type="ECO:0000256" key="9">
    <source>
        <dbReference type="ARBA" id="ARBA00047890"/>
    </source>
</evidence>
<comment type="caution">
    <text evidence="11">The sequence shown here is derived from an EMBL/GenBank/DDBJ whole genome shotgun (WGS) entry which is preliminary data.</text>
</comment>
<dbReference type="AlphaFoldDB" id="A0A1S2NYT2"/>
<accession>A0A1S2NYT2</accession>
<keyword evidence="10" id="KW-0671">Queuosine biosynthesis</keyword>
<dbReference type="InterPro" id="IPR018317">
    <property type="entry name" value="QueC"/>
</dbReference>
<evidence type="ECO:0000256" key="4">
    <source>
        <dbReference type="ARBA" id="ARBA00022741"/>
    </source>
</evidence>
<keyword evidence="3 10" id="KW-0479">Metal-binding</keyword>
<dbReference type="EC" id="6.3.4.20" evidence="8 10"/>
<dbReference type="SUPFAM" id="SSF52402">
    <property type="entry name" value="Adenine nucleotide alpha hydrolases-like"/>
    <property type="match status" value="1"/>
</dbReference>
<evidence type="ECO:0000313" key="12">
    <source>
        <dbReference type="Proteomes" id="UP000179935"/>
    </source>
</evidence>
<protein>
    <recommendedName>
        <fullName evidence="8 10">7-cyano-7-deazaguanine synthase</fullName>
        <ecNumber evidence="8 10">6.3.4.20</ecNumber>
    </recommendedName>
    <alternativeName>
        <fullName evidence="10">7-cyano-7-carbaguanine synthase</fullName>
    </alternativeName>
    <alternativeName>
        <fullName evidence="10">PreQ(0) synthase</fullName>
    </alternativeName>
    <alternativeName>
        <fullName evidence="10">Queuosine biosynthesis protein QueC</fullName>
    </alternativeName>
</protein>
<comment type="pathway">
    <text evidence="1 10">Purine metabolism; 7-cyano-7-deazaguanine biosynthesis.</text>
</comment>
<keyword evidence="4 10" id="KW-0547">Nucleotide-binding</keyword>
<dbReference type="EMBL" id="MLYP01000076">
    <property type="protein sequence ID" value="OIJ86422.1"/>
    <property type="molecule type" value="Genomic_DNA"/>
</dbReference>
<name>A0A1S2NYT2_9ACTN</name>
<dbReference type="GO" id="GO:0008616">
    <property type="term" value="P:tRNA queuosine(34) biosynthetic process"/>
    <property type="evidence" value="ECO:0007669"/>
    <property type="project" value="UniProtKB-UniRule"/>
</dbReference>
<dbReference type="PANTHER" id="PTHR42914">
    <property type="entry name" value="7-CYANO-7-DEAZAGUANINE SYNTHASE"/>
    <property type="match status" value="1"/>
</dbReference>
<organism evidence="11 12">
    <name type="scientific">Streptomyces colonosanans</name>
    <dbReference type="NCBI Taxonomy" id="1428652"/>
    <lineage>
        <taxon>Bacteria</taxon>
        <taxon>Bacillati</taxon>
        <taxon>Actinomycetota</taxon>
        <taxon>Actinomycetes</taxon>
        <taxon>Kitasatosporales</taxon>
        <taxon>Streptomycetaceae</taxon>
        <taxon>Streptomyces</taxon>
    </lineage>
</organism>
<comment type="cofactor">
    <cofactor evidence="10">
        <name>Zn(2+)</name>
        <dbReference type="ChEBI" id="CHEBI:29105"/>
    </cofactor>
    <text evidence="10">Binds 1 zinc ion per subunit.</text>
</comment>
<keyword evidence="2 10" id="KW-0436">Ligase</keyword>
<feature type="binding site" evidence="10">
    <location>
        <position position="205"/>
    </location>
    <ligand>
        <name>Zn(2+)</name>
        <dbReference type="ChEBI" id="CHEBI:29105"/>
    </ligand>
</feature>
<evidence type="ECO:0000256" key="3">
    <source>
        <dbReference type="ARBA" id="ARBA00022723"/>
    </source>
</evidence>
<dbReference type="GO" id="GO:0005524">
    <property type="term" value="F:ATP binding"/>
    <property type="evidence" value="ECO:0007669"/>
    <property type="project" value="UniProtKB-UniRule"/>
</dbReference>
<dbReference type="Pfam" id="PF06508">
    <property type="entry name" value="QueC"/>
    <property type="match status" value="1"/>
</dbReference>
<dbReference type="NCBIfam" id="TIGR00364">
    <property type="entry name" value="7-cyano-7-deazaguanine synthase QueC"/>
    <property type="match status" value="1"/>
</dbReference>
<gene>
    <name evidence="10" type="primary">queC</name>
    <name evidence="11" type="ORF">BIV24_26555</name>
</gene>
<dbReference type="Proteomes" id="UP000179935">
    <property type="component" value="Unassembled WGS sequence"/>
</dbReference>
<sequence length="237" mass="24997">MTGHVPRHAVVIASGGLDSSAVAYLLASQGATVSLLSFDYGQRHRKELQYAALIAEQLGASHDVVDLNGLGRLLGGSALTDTTVSVPDGPYSDDSMQITVVPNRNAIMLSVAAGVAVASKADAVAFGAHAGDHAIYPDCRPEFLEQLTRTIRVGNDGFLTDDFQLLAPFLTVTKAGIVTAAAELGVPFEQTWSCYKGGDLHCGTCGTCWERREAFQLAGIADPTQYADTDATAREPR</sequence>
<evidence type="ECO:0000256" key="6">
    <source>
        <dbReference type="ARBA" id="ARBA00022840"/>
    </source>
</evidence>
<dbReference type="OrthoDB" id="9789567at2"/>
<comment type="similarity">
    <text evidence="7 10">Belongs to the QueC family.</text>
</comment>
<proteinExistence type="inferred from homology"/>
<dbReference type="STRING" id="1428652.BIV24_26555"/>